<feature type="domain" description="NAD(P)-binding" evidence="1">
    <location>
        <begin position="8"/>
        <end position="310"/>
    </location>
</feature>
<dbReference type="Gene3D" id="3.90.25.10">
    <property type="entry name" value="UDP-galactose 4-epimerase, domain 1"/>
    <property type="match status" value="1"/>
</dbReference>
<dbReference type="PANTHER" id="PTHR43000">
    <property type="entry name" value="DTDP-D-GLUCOSE 4,6-DEHYDRATASE-RELATED"/>
    <property type="match status" value="1"/>
</dbReference>
<dbReference type="RefSeq" id="WP_266057734.1">
    <property type="nucleotide sequence ID" value="NZ_JAPFQN010000009.1"/>
</dbReference>
<dbReference type="Gene3D" id="3.40.50.720">
    <property type="entry name" value="NAD(P)-binding Rossmann-like Domain"/>
    <property type="match status" value="1"/>
</dbReference>
<name>A0ABT3RUD8_9BACT</name>
<proteinExistence type="predicted"/>
<comment type="caution">
    <text evidence="2">The sequence shown here is derived from an EMBL/GenBank/DDBJ whole genome shotgun (WGS) entry which is preliminary data.</text>
</comment>
<evidence type="ECO:0000259" key="1">
    <source>
        <dbReference type="Pfam" id="PF16363"/>
    </source>
</evidence>
<dbReference type="SUPFAM" id="SSF51735">
    <property type="entry name" value="NAD(P)-binding Rossmann-fold domains"/>
    <property type="match status" value="1"/>
</dbReference>
<dbReference type="CDD" id="cd05256">
    <property type="entry name" value="UDP_AE_SDR_e"/>
    <property type="match status" value="1"/>
</dbReference>
<dbReference type="EMBL" id="JAPFQN010000009">
    <property type="protein sequence ID" value="MCX2745182.1"/>
    <property type="molecule type" value="Genomic_DNA"/>
</dbReference>
<dbReference type="Pfam" id="PF16363">
    <property type="entry name" value="GDP_Man_Dehyd"/>
    <property type="match status" value="1"/>
</dbReference>
<dbReference type="InterPro" id="IPR016040">
    <property type="entry name" value="NAD(P)-bd_dom"/>
</dbReference>
<protein>
    <submittedName>
        <fullName evidence="2">SDR family oxidoreductase</fullName>
    </submittedName>
</protein>
<accession>A0ABT3RUD8</accession>
<dbReference type="InterPro" id="IPR036291">
    <property type="entry name" value="NAD(P)-bd_dom_sf"/>
</dbReference>
<evidence type="ECO:0000313" key="3">
    <source>
        <dbReference type="Proteomes" id="UP001209885"/>
    </source>
</evidence>
<organism evidence="2 3">
    <name type="scientific">Mangrovivirga halotolerans</name>
    <dbReference type="NCBI Taxonomy" id="2993936"/>
    <lineage>
        <taxon>Bacteria</taxon>
        <taxon>Pseudomonadati</taxon>
        <taxon>Bacteroidota</taxon>
        <taxon>Cytophagia</taxon>
        <taxon>Cytophagales</taxon>
        <taxon>Mangrovivirgaceae</taxon>
        <taxon>Mangrovivirga</taxon>
    </lineage>
</organism>
<dbReference type="PRINTS" id="PR01713">
    <property type="entry name" value="NUCEPIMERASE"/>
</dbReference>
<keyword evidence="3" id="KW-1185">Reference proteome</keyword>
<sequence>MNRKKIVVTGGAGFIGSNLTEALLDDERVSKVLVIDDLSNGYYENIEPFESHPKFEFQKEDIRNYEKMVELTAGYDAISHQAALGSVPRSIENPMLSNEVNVDGTINILHSAVTNNIDRVILACSSSTYGDSKALPKVEDNIGKPLSPYAVTKYAVELYADVFNKAYGLNFIGFRYFNVFGPKQNPDNPYAAVIPIFCKAFIDGKQPTINGDGKTSRDFTFVDNAVQANIKGIFTEDQSALNQIYNMACGEQTTLSEMVEMLQEITGKDIDANYGPERPGDVKHSKADISKITDKLDYSPTVKFREGLEKVYQWYEEKYS</sequence>
<gene>
    <name evidence="2" type="ORF">OO013_14980</name>
</gene>
<reference evidence="2 3" key="1">
    <citation type="submission" date="2022-11" db="EMBL/GenBank/DDBJ databases">
        <title>The characterization of three novel Bacteroidetes species and genomic analysis of their roles in tidal elemental geochemical cycles.</title>
        <authorList>
            <person name="Ma K."/>
        </authorList>
    </citation>
    <scope>NUCLEOTIDE SEQUENCE [LARGE SCALE GENOMIC DNA]</scope>
    <source>
        <strain evidence="2 3">M17</strain>
    </source>
</reference>
<dbReference type="Proteomes" id="UP001209885">
    <property type="component" value="Unassembled WGS sequence"/>
</dbReference>
<evidence type="ECO:0000313" key="2">
    <source>
        <dbReference type="EMBL" id="MCX2745182.1"/>
    </source>
</evidence>